<dbReference type="GO" id="GO:0000976">
    <property type="term" value="F:transcription cis-regulatory region binding"/>
    <property type="evidence" value="ECO:0007669"/>
    <property type="project" value="TreeGrafter"/>
</dbReference>
<evidence type="ECO:0000256" key="1">
    <source>
        <dbReference type="ARBA" id="ARBA00004123"/>
    </source>
</evidence>
<dbReference type="GeneID" id="63799851"/>
<feature type="domain" description="Myb-like" evidence="6">
    <location>
        <begin position="198"/>
        <end position="247"/>
    </location>
</feature>
<dbReference type="RefSeq" id="XP_040747442.1">
    <property type="nucleotide sequence ID" value="XM_040883203.1"/>
</dbReference>
<reference evidence="8 9" key="1">
    <citation type="submission" date="2016-07" db="EMBL/GenBank/DDBJ databases">
        <title>Pervasive Adenine N6-methylation of Active Genes in Fungi.</title>
        <authorList>
            <consortium name="DOE Joint Genome Institute"/>
            <person name="Mondo S.J."/>
            <person name="Dannebaum R.O."/>
            <person name="Kuo R.C."/>
            <person name="Labutti K."/>
            <person name="Haridas S."/>
            <person name="Kuo A."/>
            <person name="Salamov A."/>
            <person name="Ahrendt S.R."/>
            <person name="Lipzen A."/>
            <person name="Sullivan W."/>
            <person name="Andreopoulos W.B."/>
            <person name="Clum A."/>
            <person name="Lindquist E."/>
            <person name="Daum C."/>
            <person name="Ramamoorthy G.K."/>
            <person name="Gryganskyi A."/>
            <person name="Culley D."/>
            <person name="Magnuson J.K."/>
            <person name="James T.Y."/>
            <person name="O'Malley M.A."/>
            <person name="Stajich J.E."/>
            <person name="Spatafora J.W."/>
            <person name="Visel A."/>
            <person name="Grigoriev I.V."/>
        </authorList>
    </citation>
    <scope>NUCLEOTIDE SEQUENCE [LARGE SCALE GENOMIC DNA]</scope>
    <source>
        <strain evidence="8 9">ATCC 12442</strain>
    </source>
</reference>
<proteinExistence type="predicted"/>
<feature type="region of interest" description="Disordered" evidence="5">
    <location>
        <begin position="70"/>
        <end position="101"/>
    </location>
</feature>
<evidence type="ECO:0000256" key="2">
    <source>
        <dbReference type="ARBA" id="ARBA00022737"/>
    </source>
</evidence>
<gene>
    <name evidence="8" type="ORF">DL89DRAFT_12084</name>
</gene>
<dbReference type="OrthoDB" id="39591at2759"/>
<accession>A0A1Y1WKX0</accession>
<dbReference type="Pfam" id="PF00249">
    <property type="entry name" value="Myb_DNA-binding"/>
    <property type="match status" value="1"/>
</dbReference>
<evidence type="ECO:0000256" key="4">
    <source>
        <dbReference type="ARBA" id="ARBA00023242"/>
    </source>
</evidence>
<dbReference type="PROSITE" id="PS51294">
    <property type="entry name" value="HTH_MYB"/>
    <property type="match status" value="1"/>
</dbReference>
<evidence type="ECO:0000259" key="6">
    <source>
        <dbReference type="PROSITE" id="PS50090"/>
    </source>
</evidence>
<dbReference type="STRING" id="61395.A0A1Y1WKX0"/>
<dbReference type="EMBL" id="MCFD01000001">
    <property type="protein sequence ID" value="ORX74231.1"/>
    <property type="molecule type" value="Genomic_DNA"/>
</dbReference>
<dbReference type="Gene3D" id="1.10.10.60">
    <property type="entry name" value="Homeodomain-like"/>
    <property type="match status" value="1"/>
</dbReference>
<evidence type="ECO:0000256" key="3">
    <source>
        <dbReference type="ARBA" id="ARBA00023125"/>
    </source>
</evidence>
<keyword evidence="4" id="KW-0539">Nucleus</keyword>
<keyword evidence="9" id="KW-1185">Reference proteome</keyword>
<sequence>MTARREEYSDGALDGNEDDLSLVELLRTYPGLLSDRVETVAQALAQATMAASDLVLAKPSSSRAALQRIRHSKNTGSYQPAPADPPTASRRPGAPRTGTVAGRRWHTQKHLQALESEGVVFTKGKFTDAENAVIETQIREFAEQHGISHSSLYEYLFQRKHRDQTGKQLRKELWPLLSEALPTRQIQAIYHHVRRKYHPHNYQGAWTEEEDRMLARLVGTHGAAWEAISMELGRMGTNCRDRWRYLQSSAHSAPPPDA</sequence>
<dbReference type="GO" id="GO:0003700">
    <property type="term" value="F:DNA-binding transcription factor activity"/>
    <property type="evidence" value="ECO:0007669"/>
    <property type="project" value="TreeGrafter"/>
</dbReference>
<dbReference type="InterPro" id="IPR017930">
    <property type="entry name" value="Myb_dom"/>
</dbReference>
<protein>
    <submittedName>
        <fullName evidence="8">Uncharacterized protein</fullName>
    </submittedName>
</protein>
<comment type="subcellular location">
    <subcellularLocation>
        <location evidence="1">Nucleus</location>
    </subcellularLocation>
</comment>
<evidence type="ECO:0000259" key="7">
    <source>
        <dbReference type="PROSITE" id="PS51294"/>
    </source>
</evidence>
<dbReference type="AlphaFoldDB" id="A0A1Y1WKX0"/>
<dbReference type="PANTHER" id="PTHR46380:SF2">
    <property type="entry name" value="CYCLIN-D-BINDING MYB-LIKE TRANSCRIPTION FACTOR 1"/>
    <property type="match status" value="1"/>
</dbReference>
<keyword evidence="3" id="KW-0238">DNA-binding</keyword>
<dbReference type="InterPro" id="IPR001005">
    <property type="entry name" value="SANT/Myb"/>
</dbReference>
<organism evidence="8 9">
    <name type="scientific">Linderina pennispora</name>
    <dbReference type="NCBI Taxonomy" id="61395"/>
    <lineage>
        <taxon>Eukaryota</taxon>
        <taxon>Fungi</taxon>
        <taxon>Fungi incertae sedis</taxon>
        <taxon>Zoopagomycota</taxon>
        <taxon>Kickxellomycotina</taxon>
        <taxon>Kickxellomycetes</taxon>
        <taxon>Kickxellales</taxon>
        <taxon>Kickxellaceae</taxon>
        <taxon>Linderina</taxon>
    </lineage>
</organism>
<dbReference type="InterPro" id="IPR009057">
    <property type="entry name" value="Homeodomain-like_sf"/>
</dbReference>
<evidence type="ECO:0000313" key="8">
    <source>
        <dbReference type="EMBL" id="ORX74231.1"/>
    </source>
</evidence>
<dbReference type="CDD" id="cd00167">
    <property type="entry name" value="SANT"/>
    <property type="match status" value="1"/>
</dbReference>
<feature type="domain" description="HTH myb-type" evidence="7">
    <location>
        <begin position="204"/>
        <end position="251"/>
    </location>
</feature>
<evidence type="ECO:0000313" key="9">
    <source>
        <dbReference type="Proteomes" id="UP000193922"/>
    </source>
</evidence>
<evidence type="ECO:0000256" key="5">
    <source>
        <dbReference type="SAM" id="MobiDB-lite"/>
    </source>
</evidence>
<comment type="caution">
    <text evidence="8">The sequence shown here is derived from an EMBL/GenBank/DDBJ whole genome shotgun (WGS) entry which is preliminary data.</text>
</comment>
<keyword evidence="2" id="KW-0677">Repeat</keyword>
<dbReference type="Proteomes" id="UP000193922">
    <property type="component" value="Unassembled WGS sequence"/>
</dbReference>
<name>A0A1Y1WKX0_9FUNG</name>
<dbReference type="PROSITE" id="PS50090">
    <property type="entry name" value="MYB_LIKE"/>
    <property type="match status" value="1"/>
</dbReference>
<dbReference type="InterPro" id="IPR051651">
    <property type="entry name" value="DMTF1_DNA-bind_reg"/>
</dbReference>
<dbReference type="SMART" id="SM00717">
    <property type="entry name" value="SANT"/>
    <property type="match status" value="2"/>
</dbReference>
<dbReference type="Pfam" id="PF21559">
    <property type="entry name" value="Reb1_MybAD"/>
    <property type="match status" value="1"/>
</dbReference>
<dbReference type="InterPro" id="IPR049260">
    <property type="entry name" value="REB1_MybAD"/>
</dbReference>
<dbReference type="GO" id="GO:0005634">
    <property type="term" value="C:nucleus"/>
    <property type="evidence" value="ECO:0007669"/>
    <property type="project" value="UniProtKB-SubCell"/>
</dbReference>
<dbReference type="SUPFAM" id="SSF46689">
    <property type="entry name" value="Homeodomain-like"/>
    <property type="match status" value="1"/>
</dbReference>
<dbReference type="PANTHER" id="PTHR46380">
    <property type="entry name" value="CYCLIN-D-BINDING MYB-LIKE TRANSCRIPTION FACTOR 1"/>
    <property type="match status" value="1"/>
</dbReference>